<dbReference type="SMART" id="SM00906">
    <property type="entry name" value="Fungal_trans"/>
    <property type="match status" value="1"/>
</dbReference>
<feature type="domain" description="Zn(2)-C6 fungal-type" evidence="6">
    <location>
        <begin position="37"/>
        <end position="57"/>
    </location>
</feature>
<dbReference type="PROSITE" id="PS50048">
    <property type="entry name" value="ZN2_CY6_FUNGAL_2"/>
    <property type="match status" value="1"/>
</dbReference>
<dbReference type="EMBL" id="CAWUHB010000051">
    <property type="protein sequence ID" value="CAK7230035.1"/>
    <property type="molecule type" value="Genomic_DNA"/>
</dbReference>
<dbReference type="SUPFAM" id="SSF57701">
    <property type="entry name" value="Zn2/Cys6 DNA-binding domain"/>
    <property type="match status" value="1"/>
</dbReference>
<evidence type="ECO:0000256" key="3">
    <source>
        <dbReference type="ARBA" id="ARBA00023163"/>
    </source>
</evidence>
<dbReference type="CDD" id="cd12148">
    <property type="entry name" value="fungal_TF_MHR"/>
    <property type="match status" value="1"/>
</dbReference>
<evidence type="ECO:0000256" key="5">
    <source>
        <dbReference type="SAM" id="MobiDB-lite"/>
    </source>
</evidence>
<dbReference type="PANTHER" id="PTHR47424:SF5">
    <property type="entry name" value="ZN(II)2CYS6 TRANSCRIPTION FACTOR (EUROFUNG)"/>
    <property type="match status" value="1"/>
</dbReference>
<evidence type="ECO:0000313" key="8">
    <source>
        <dbReference type="Proteomes" id="UP001642405"/>
    </source>
</evidence>
<dbReference type="Gene3D" id="4.10.240.10">
    <property type="entry name" value="Zn(2)-C6 fungal-type DNA-binding domain"/>
    <property type="match status" value="1"/>
</dbReference>
<reference evidence="7 8" key="1">
    <citation type="submission" date="2024-01" db="EMBL/GenBank/DDBJ databases">
        <authorList>
            <person name="Allen C."/>
            <person name="Tagirdzhanova G."/>
        </authorList>
    </citation>
    <scope>NUCLEOTIDE SEQUENCE [LARGE SCALE GENOMIC DNA]</scope>
</reference>
<keyword evidence="2" id="KW-0805">Transcription regulation</keyword>
<keyword evidence="4" id="KW-0539">Nucleus</keyword>
<dbReference type="InterPro" id="IPR051127">
    <property type="entry name" value="Fungal_SecMet_Regulators"/>
</dbReference>
<evidence type="ECO:0000256" key="4">
    <source>
        <dbReference type="ARBA" id="ARBA00023242"/>
    </source>
</evidence>
<dbReference type="CDD" id="cd00067">
    <property type="entry name" value="GAL4"/>
    <property type="match status" value="1"/>
</dbReference>
<name>A0ABP0CDA4_9PEZI</name>
<dbReference type="PANTHER" id="PTHR47424">
    <property type="entry name" value="REGULATORY PROTEIN GAL4"/>
    <property type="match status" value="1"/>
</dbReference>
<dbReference type="Pfam" id="PF00172">
    <property type="entry name" value="Zn_clus"/>
    <property type="match status" value="1"/>
</dbReference>
<evidence type="ECO:0000259" key="6">
    <source>
        <dbReference type="PROSITE" id="PS50048"/>
    </source>
</evidence>
<dbReference type="Pfam" id="PF04082">
    <property type="entry name" value="Fungal_trans"/>
    <property type="match status" value="1"/>
</dbReference>
<evidence type="ECO:0000256" key="2">
    <source>
        <dbReference type="ARBA" id="ARBA00023015"/>
    </source>
</evidence>
<evidence type="ECO:0000256" key="1">
    <source>
        <dbReference type="ARBA" id="ARBA00022723"/>
    </source>
</evidence>
<comment type="caution">
    <text evidence="7">The sequence shown here is derived from an EMBL/GenBank/DDBJ whole genome shotgun (WGS) entry which is preliminary data.</text>
</comment>
<dbReference type="Proteomes" id="UP001642405">
    <property type="component" value="Unassembled WGS sequence"/>
</dbReference>
<dbReference type="InterPro" id="IPR007219">
    <property type="entry name" value="XnlR_reg_dom"/>
</dbReference>
<evidence type="ECO:0000313" key="7">
    <source>
        <dbReference type="EMBL" id="CAK7230035.1"/>
    </source>
</evidence>
<gene>
    <name evidence="7" type="ORF">SCUCBS95973_007437</name>
</gene>
<dbReference type="InterPro" id="IPR036864">
    <property type="entry name" value="Zn2-C6_fun-type_DNA-bd_sf"/>
</dbReference>
<feature type="region of interest" description="Disordered" evidence="5">
    <location>
        <begin position="1"/>
        <end position="34"/>
    </location>
</feature>
<sequence length="680" mass="75918">MFLTFEATNKGGLRNPKPAATRRSERLNRRQRSTTRACTSCRQRKIRCDGEMPCEACRWYKKAEQYPLTVATSASAETHASALSLERPSLEALHSIPGEQQNELDESQNASASEESDEHISDDVNALSLPARHATSYLGVSSIQAALKVIAWLHPDLHAHLTSPKERRHHQNRHPDVAPPTELQLLDAYFTNFQPFSPLVDEDACRSMFLAGRRKDDRWLALVNIMLALGSITSAGVDNDNHKTYFERSMSLLHLNVLGHPSLEVVQTLGLMGGWYCHYVSQPNLAYVLMGASLRMAVTLGLQHEPPLESSHAAMGVVRPSSGPGHQEVKRRIWWSLCCLDTWGHETLGRPNMDFFSPSITVKMPRVLNKENYTKVLPLMENSQFIKIAAKIQESLAALPTLVHAEMLRLDTQLLQWWNNVPAVLKDHTPCPDGLYAARTVMRWRLYNQRMLLYRPKLLSYAMSRIPLVAIKDEERVAVQTCRAIAKTAIEDISATTATKTSQMIAWNAVWLLFQATMVPLIFLAAAPGADNADDVEACKAQVQTAMSTLDRMRPYGHTAERSLGMVAGIFETVLHTPGAGVPTSEQRAANEDQDMASRANDQLLAEDHQPVVRERVLDWTASTAAGASGAATMFDNYSSQQMWDYLSWGESNDFWQELQLSFATPDGAEEAHFFGSRTL</sequence>
<protein>
    <recommendedName>
        <fullName evidence="6">Zn(2)-C6 fungal-type domain-containing protein</fullName>
    </recommendedName>
</protein>
<proteinExistence type="predicted"/>
<organism evidence="7 8">
    <name type="scientific">Sporothrix curviconia</name>
    <dbReference type="NCBI Taxonomy" id="1260050"/>
    <lineage>
        <taxon>Eukaryota</taxon>
        <taxon>Fungi</taxon>
        <taxon>Dikarya</taxon>
        <taxon>Ascomycota</taxon>
        <taxon>Pezizomycotina</taxon>
        <taxon>Sordariomycetes</taxon>
        <taxon>Sordariomycetidae</taxon>
        <taxon>Ophiostomatales</taxon>
        <taxon>Ophiostomataceae</taxon>
        <taxon>Sporothrix</taxon>
    </lineage>
</organism>
<dbReference type="InterPro" id="IPR001138">
    <property type="entry name" value="Zn2Cys6_DnaBD"/>
</dbReference>
<keyword evidence="1" id="KW-0479">Metal-binding</keyword>
<feature type="region of interest" description="Disordered" evidence="5">
    <location>
        <begin position="99"/>
        <end position="121"/>
    </location>
</feature>
<dbReference type="SMART" id="SM00066">
    <property type="entry name" value="GAL4"/>
    <property type="match status" value="1"/>
</dbReference>
<keyword evidence="3" id="KW-0804">Transcription</keyword>
<accession>A0ABP0CDA4</accession>
<keyword evidence="8" id="KW-1185">Reference proteome</keyword>